<protein>
    <submittedName>
        <fullName evidence="4">Pleckstrin homology domain-containing family S member 1 isoform X1</fullName>
    </submittedName>
</protein>
<feature type="compositionally biased region" description="Basic and acidic residues" evidence="1">
    <location>
        <begin position="316"/>
        <end position="335"/>
    </location>
</feature>
<dbReference type="PANTHER" id="PTHR47014">
    <property type="entry name" value="PLECKSTRIN HOMOLOGY DOMAIN-CONTAINING FAMILY S MEMBER 1"/>
    <property type="match status" value="1"/>
</dbReference>
<accession>A0A8J0T6Y5</accession>
<dbReference type="InterPro" id="IPR042986">
    <property type="entry name" value="PLEKHS1"/>
</dbReference>
<evidence type="ECO:0000313" key="3">
    <source>
        <dbReference type="Proteomes" id="UP000186698"/>
    </source>
</evidence>
<feature type="region of interest" description="Disordered" evidence="1">
    <location>
        <begin position="228"/>
        <end position="255"/>
    </location>
</feature>
<evidence type="ECO:0000256" key="1">
    <source>
        <dbReference type="SAM" id="MobiDB-lite"/>
    </source>
</evidence>
<feature type="domain" description="PH" evidence="2">
    <location>
        <begin position="12"/>
        <end position="129"/>
    </location>
</feature>
<feature type="compositionally biased region" description="Polar residues" evidence="1">
    <location>
        <begin position="236"/>
        <end position="251"/>
    </location>
</feature>
<feature type="region of interest" description="Disordered" evidence="1">
    <location>
        <begin position="299"/>
        <end position="335"/>
    </location>
</feature>
<name>A0A8J0T6Y5_XENLA</name>
<evidence type="ECO:0000259" key="2">
    <source>
        <dbReference type="PROSITE" id="PS50003"/>
    </source>
</evidence>
<reference evidence="4" key="1">
    <citation type="submission" date="2025-08" db="UniProtKB">
        <authorList>
            <consortium name="RefSeq"/>
        </authorList>
    </citation>
    <scope>IDENTIFICATION</scope>
    <source>
        <strain evidence="4">J_2021</strain>
        <tissue evidence="4">Erythrocytes</tissue>
    </source>
</reference>
<dbReference type="Pfam" id="PF00169">
    <property type="entry name" value="PH"/>
    <property type="match status" value="1"/>
</dbReference>
<proteinExistence type="predicted"/>
<keyword evidence="3" id="KW-1185">Reference proteome</keyword>
<dbReference type="PANTHER" id="PTHR47014:SF3">
    <property type="entry name" value="PLECKSTRIN HOMOLOGY DOMAIN-CONTAINING FAMILY S MEMBER 1-LIKE"/>
    <property type="match status" value="1"/>
</dbReference>
<gene>
    <name evidence="4" type="primary">LOC108696004</name>
</gene>
<dbReference type="AlphaFoldDB" id="A0A8J0T6Y5"/>
<dbReference type="PROSITE" id="PS50003">
    <property type="entry name" value="PH_DOMAIN"/>
    <property type="match status" value="1"/>
</dbReference>
<dbReference type="InterPro" id="IPR001849">
    <property type="entry name" value="PH_domain"/>
</dbReference>
<dbReference type="InterPro" id="IPR011993">
    <property type="entry name" value="PH-like_dom_sf"/>
</dbReference>
<dbReference type="SMART" id="SM00233">
    <property type="entry name" value="PH"/>
    <property type="match status" value="1"/>
</dbReference>
<dbReference type="RefSeq" id="XP_018080459.1">
    <property type="nucleotide sequence ID" value="XM_018224970.2"/>
</dbReference>
<evidence type="ECO:0000313" key="4">
    <source>
        <dbReference type="RefSeq" id="XP_018080459.1"/>
    </source>
</evidence>
<dbReference type="GeneID" id="108696004"/>
<dbReference type="KEGG" id="xla:108696004"/>
<dbReference type="SUPFAM" id="SSF50729">
    <property type="entry name" value="PH domain-like"/>
    <property type="match status" value="1"/>
</dbReference>
<organism evidence="3 4">
    <name type="scientific">Xenopus laevis</name>
    <name type="common">African clawed frog</name>
    <dbReference type="NCBI Taxonomy" id="8355"/>
    <lineage>
        <taxon>Eukaryota</taxon>
        <taxon>Metazoa</taxon>
        <taxon>Chordata</taxon>
        <taxon>Craniata</taxon>
        <taxon>Vertebrata</taxon>
        <taxon>Euteleostomi</taxon>
        <taxon>Amphibia</taxon>
        <taxon>Batrachia</taxon>
        <taxon>Anura</taxon>
        <taxon>Pipoidea</taxon>
        <taxon>Pipidae</taxon>
        <taxon>Xenopodinae</taxon>
        <taxon>Xenopus</taxon>
        <taxon>Xenopus</taxon>
    </lineage>
</organism>
<sequence>MTTKNLSQGSEQVIKRGCLIKSPPTSFLNRGWKRREFKLCRSPDDIFTLNYYSWDGATEAKKGSINISEIQSITKGSACKEDLAATLKTCKCSPENVLVVRTDRRTYFLADEDPEEIEDWYNHLTESMERSQSNGKRDNFFIPISLISRPYTGPFSPHYDRHTIDCFGFDFNEPSLMVNGIRPKSYPITSDRFHEPIIDLNRLSNPKTDLIPSSEPFHLYEDITPALPPKQKGGKVSNSAPSEPVTQNTVSPPKVIPQMKEEPLDFSDMSDSENIDSYMKMKSVIEKCQLEIKDKRDPECAERTKQAYVPQGGQSLKRESNELNKEDEPDDPQAKEVKVSRDELQQYLDVEQLGDCVCVCNWRGPKDTPCLFNYGDRIETMNSIRLKSQEFFLQLLKSATNNEVTLTITQNSNATILPASSCSST</sequence>
<dbReference type="OrthoDB" id="9900190at2759"/>
<dbReference type="Proteomes" id="UP000186698">
    <property type="component" value="Chromosome 7L"/>
</dbReference>
<dbReference type="Gene3D" id="2.30.29.30">
    <property type="entry name" value="Pleckstrin-homology domain (PH domain)/Phosphotyrosine-binding domain (PTB)"/>
    <property type="match status" value="1"/>
</dbReference>